<name>A0ABQ5DPY4_9ASTR</name>
<evidence type="ECO:0000256" key="1">
    <source>
        <dbReference type="SAM" id="MobiDB-lite"/>
    </source>
</evidence>
<sequence>MQTQEGVVNEGVALDAGLDSKASTDDNTSTEQQDGSNSSEHVVDAERARVDTIVFDKESATVRPSYDNNTLTEQATDSLTKALENLRENLCPKQTKNESEYCKKIKFLNEEISNLKSQACQKEKSFHKENEKYVEYVQPLLNRKNELEKTNQEFLKQINDLNNKLLKTGQTAQTFHMLLPKEDDVNTGRQGLGFDIQNDVENPFILNKSKGLTPSLYNIDEMGKDLPSDHKIISEEELKCEAEKRLKVKRRKSPLSYHGFVYGDTQFVEPPKVPLKRRQVNLKKHVEQAQLVNYDPKLWNSLPMKYFCFVKHSMLNFEKQMVLKQEVNRREFITPWDHEADLKRNVQKRLSEEFEPLARNINLQLNSFEKSLVKEMKDDLKYVVSLEDEFDEKCLILDIQKEFFKTHNEAKLKTDIHVIESINIELECKVAKLLAENEHLKAQIQEKVFATAALKNELRKSKGNSVDTKFAKPSILGKPPLQPLRNQSVVRQPNAFKSERPKFSKQRFASQVDVNNDLPKPVTPHYWPNVRAPALVKPHHVIASSESRNNSKNMPRFSSNDMVHNHYLEEAKKKTQERDRNSKTSVMPSARLPTTANGSKPKPRNMNQMTRNCPTHKSSYVTKTGVPKADHPRNSSSFSDSKRFVCSTCQKCVFNENHNACITNLLKEVKSRGKKQSHKTTKRFIPVEKKSNAKKPARQIPIGQKFSPTKSSAVYLKTTPPRSGLTWKPTGRIFRNVCLRWIPTGKLFDSCKGKVDSEPTTGSNVDIPNVHVCKQTLDISAGTSLASQQKQRIDFYDGTLFNVKQENLRPRSTMSTEVPTSNMIVMTSMPTLESLFGPLFDEYFNGENLVVSKSSAVTTADASDKRQQQPDSTSSTSTLATTVTADGNFELYMYIFVFSLYFDL</sequence>
<comment type="caution">
    <text evidence="2">The sequence shown here is derived from an EMBL/GenBank/DDBJ whole genome shotgun (WGS) entry which is preliminary data.</text>
</comment>
<reference evidence="2" key="1">
    <citation type="journal article" date="2022" name="Int. J. Mol. Sci.">
        <title>Draft Genome of Tanacetum Coccineum: Genomic Comparison of Closely Related Tanacetum-Family Plants.</title>
        <authorList>
            <person name="Yamashiro T."/>
            <person name="Shiraishi A."/>
            <person name="Nakayama K."/>
            <person name="Satake H."/>
        </authorList>
    </citation>
    <scope>NUCLEOTIDE SEQUENCE</scope>
</reference>
<evidence type="ECO:0000313" key="3">
    <source>
        <dbReference type="Proteomes" id="UP001151760"/>
    </source>
</evidence>
<evidence type="ECO:0000313" key="2">
    <source>
        <dbReference type="EMBL" id="GJT41250.1"/>
    </source>
</evidence>
<feature type="region of interest" description="Disordered" evidence="1">
    <location>
        <begin position="859"/>
        <end position="878"/>
    </location>
</feature>
<proteinExistence type="predicted"/>
<feature type="compositionally biased region" description="Polar residues" evidence="1">
    <location>
        <begin position="583"/>
        <end position="598"/>
    </location>
</feature>
<dbReference type="Proteomes" id="UP001151760">
    <property type="component" value="Unassembled WGS sequence"/>
</dbReference>
<dbReference type="EMBL" id="BQNB010015546">
    <property type="protein sequence ID" value="GJT41250.1"/>
    <property type="molecule type" value="Genomic_DNA"/>
</dbReference>
<accession>A0ABQ5DPY4</accession>
<gene>
    <name evidence="2" type="ORF">Tco_0941115</name>
</gene>
<feature type="compositionally biased region" description="Basic and acidic residues" evidence="1">
    <location>
        <begin position="570"/>
        <end position="582"/>
    </location>
</feature>
<keyword evidence="3" id="KW-1185">Reference proteome</keyword>
<protein>
    <submittedName>
        <fullName evidence="2">Uncharacterized protein</fullName>
    </submittedName>
</protein>
<feature type="compositionally biased region" description="Polar residues" evidence="1">
    <location>
        <begin position="605"/>
        <end position="622"/>
    </location>
</feature>
<feature type="compositionally biased region" description="Polar residues" evidence="1">
    <location>
        <begin position="25"/>
        <end position="40"/>
    </location>
</feature>
<feature type="region of interest" description="Disordered" evidence="1">
    <location>
        <begin position="1"/>
        <end position="45"/>
    </location>
</feature>
<reference evidence="2" key="2">
    <citation type="submission" date="2022-01" db="EMBL/GenBank/DDBJ databases">
        <authorList>
            <person name="Yamashiro T."/>
            <person name="Shiraishi A."/>
            <person name="Satake H."/>
            <person name="Nakayama K."/>
        </authorList>
    </citation>
    <scope>NUCLEOTIDE SEQUENCE</scope>
</reference>
<organism evidence="2 3">
    <name type="scientific">Tanacetum coccineum</name>
    <dbReference type="NCBI Taxonomy" id="301880"/>
    <lineage>
        <taxon>Eukaryota</taxon>
        <taxon>Viridiplantae</taxon>
        <taxon>Streptophyta</taxon>
        <taxon>Embryophyta</taxon>
        <taxon>Tracheophyta</taxon>
        <taxon>Spermatophyta</taxon>
        <taxon>Magnoliopsida</taxon>
        <taxon>eudicotyledons</taxon>
        <taxon>Gunneridae</taxon>
        <taxon>Pentapetalae</taxon>
        <taxon>asterids</taxon>
        <taxon>campanulids</taxon>
        <taxon>Asterales</taxon>
        <taxon>Asteraceae</taxon>
        <taxon>Asteroideae</taxon>
        <taxon>Anthemideae</taxon>
        <taxon>Anthemidinae</taxon>
        <taxon>Tanacetum</taxon>
    </lineage>
</organism>
<feature type="region of interest" description="Disordered" evidence="1">
    <location>
        <begin position="570"/>
        <end position="637"/>
    </location>
</feature>